<evidence type="ECO:0000313" key="2">
    <source>
        <dbReference type="Proteomes" id="UP000267096"/>
    </source>
</evidence>
<protein>
    <submittedName>
        <fullName evidence="1 3">Uncharacterized protein</fullName>
    </submittedName>
</protein>
<evidence type="ECO:0000313" key="3">
    <source>
        <dbReference type="WBParaSite" id="ASIM_0000895601-mRNA-1"/>
    </source>
</evidence>
<dbReference type="WBParaSite" id="ASIM_0000895601-mRNA-1">
    <property type="protein sequence ID" value="ASIM_0000895601-mRNA-1"/>
    <property type="gene ID" value="ASIM_0000895601"/>
</dbReference>
<dbReference type="EMBL" id="UYRR01024377">
    <property type="protein sequence ID" value="VDK33762.1"/>
    <property type="molecule type" value="Genomic_DNA"/>
</dbReference>
<accession>A0A0M3JMR7</accession>
<proteinExistence type="predicted"/>
<dbReference type="Proteomes" id="UP000267096">
    <property type="component" value="Unassembled WGS sequence"/>
</dbReference>
<organism evidence="3">
    <name type="scientific">Anisakis simplex</name>
    <name type="common">Herring worm</name>
    <dbReference type="NCBI Taxonomy" id="6269"/>
    <lineage>
        <taxon>Eukaryota</taxon>
        <taxon>Metazoa</taxon>
        <taxon>Ecdysozoa</taxon>
        <taxon>Nematoda</taxon>
        <taxon>Chromadorea</taxon>
        <taxon>Rhabditida</taxon>
        <taxon>Spirurina</taxon>
        <taxon>Ascaridomorpha</taxon>
        <taxon>Ascaridoidea</taxon>
        <taxon>Anisakidae</taxon>
        <taxon>Anisakis</taxon>
        <taxon>Anisakis simplex complex</taxon>
    </lineage>
</organism>
<gene>
    <name evidence="1" type="ORF">ASIM_LOCUS8705</name>
</gene>
<evidence type="ECO:0000313" key="1">
    <source>
        <dbReference type="EMBL" id="VDK33762.1"/>
    </source>
</evidence>
<sequence length="70" mass="8346">MRDFICFQKAQPEVERSRISLRQKRDFFARKRWSDELVPIGRLAKRGAIFRRLSMDGVFERSIKFGIVAQ</sequence>
<keyword evidence="2" id="KW-1185">Reference proteome</keyword>
<dbReference type="AlphaFoldDB" id="A0A0M3JMR7"/>
<name>A0A0M3JMR7_ANISI</name>
<reference evidence="1 2" key="2">
    <citation type="submission" date="2018-11" db="EMBL/GenBank/DDBJ databases">
        <authorList>
            <consortium name="Pathogen Informatics"/>
        </authorList>
    </citation>
    <scope>NUCLEOTIDE SEQUENCE [LARGE SCALE GENOMIC DNA]</scope>
</reference>
<reference evidence="3" key="1">
    <citation type="submission" date="2017-02" db="UniProtKB">
        <authorList>
            <consortium name="WormBaseParasite"/>
        </authorList>
    </citation>
    <scope>IDENTIFICATION</scope>
</reference>